<feature type="transmembrane region" description="Helical" evidence="9">
    <location>
        <begin position="194"/>
        <end position="216"/>
    </location>
</feature>
<comment type="similarity">
    <text evidence="8">Belongs to the TsuA/YedE (TC 9.B.102) family.</text>
</comment>
<feature type="transmembrane region" description="Helical" evidence="9">
    <location>
        <begin position="122"/>
        <end position="143"/>
    </location>
</feature>
<feature type="transmembrane region" description="Helical" evidence="9">
    <location>
        <begin position="169"/>
        <end position="187"/>
    </location>
</feature>
<organism evidence="10 11">
    <name type="scientific">Roseovarius nanhaiticus</name>
    <dbReference type="NCBI Taxonomy" id="573024"/>
    <lineage>
        <taxon>Bacteria</taxon>
        <taxon>Pseudomonadati</taxon>
        <taxon>Pseudomonadota</taxon>
        <taxon>Alphaproteobacteria</taxon>
        <taxon>Rhodobacterales</taxon>
        <taxon>Roseobacteraceae</taxon>
        <taxon>Roseovarius</taxon>
    </lineage>
</organism>
<evidence type="ECO:0000256" key="2">
    <source>
        <dbReference type="ARBA" id="ARBA00022448"/>
    </source>
</evidence>
<name>A0A1N7HKH9_9RHOB</name>
<evidence type="ECO:0000256" key="8">
    <source>
        <dbReference type="ARBA" id="ARBA00035655"/>
    </source>
</evidence>
<evidence type="ECO:0000256" key="9">
    <source>
        <dbReference type="SAM" id="Phobius"/>
    </source>
</evidence>
<dbReference type="InterPro" id="IPR007272">
    <property type="entry name" value="Sulf_transp_TsuA/YedE"/>
</dbReference>
<evidence type="ECO:0000256" key="7">
    <source>
        <dbReference type="ARBA" id="ARBA00023136"/>
    </source>
</evidence>
<feature type="transmembrane region" description="Helical" evidence="9">
    <location>
        <begin position="12"/>
        <end position="31"/>
    </location>
</feature>
<sequence>MLFELYDLPVDAQGARLILGLVLGLAFGIAAQISRFCLRRGLVAGPDRAPALGTWAAALATAIAATSAAIWIGWVDLSDHRLMVSDLPILAIIIGGLAFGIGMVATRGCVSRLTVLGGTGNLRALTVLLVFALVAHATLKGVFAPVRVALGSVTTDIGIASLAELPGGMLTWAALLVAGLIAAIAALRPRPLHVALASVIGLTVVGGWIATGWLLMDEFDPIAAESMAFTSTWADALFWTVASSSIPAGFGVGLVGGVFAGAFLSALVRGELAFASFTDAHETLRYVAGGALMGFGGVLAGGCTVGAGLSGVSMLSVAALIALASIVAGALVADRALSRAPLIQPAE</sequence>
<dbReference type="Pfam" id="PF04143">
    <property type="entry name" value="Sulf_transp"/>
    <property type="match status" value="1"/>
</dbReference>
<feature type="transmembrane region" description="Helical" evidence="9">
    <location>
        <begin position="87"/>
        <end position="110"/>
    </location>
</feature>
<evidence type="ECO:0000256" key="3">
    <source>
        <dbReference type="ARBA" id="ARBA00022475"/>
    </source>
</evidence>
<keyword evidence="5 9" id="KW-0812">Transmembrane</keyword>
<dbReference type="STRING" id="573024.SAMN05216208_3178"/>
<evidence type="ECO:0000256" key="5">
    <source>
        <dbReference type="ARBA" id="ARBA00022692"/>
    </source>
</evidence>
<dbReference type="Proteomes" id="UP000186019">
    <property type="component" value="Unassembled WGS sequence"/>
</dbReference>
<reference evidence="10 11" key="1">
    <citation type="submission" date="2017-01" db="EMBL/GenBank/DDBJ databases">
        <authorList>
            <person name="Mah S.A."/>
            <person name="Swanson W.J."/>
            <person name="Moy G.W."/>
            <person name="Vacquier V.D."/>
        </authorList>
    </citation>
    <scope>NUCLEOTIDE SEQUENCE [LARGE SCALE GENOMIC DNA]</scope>
    <source>
        <strain evidence="10 11">DSM 29590</strain>
    </source>
</reference>
<evidence type="ECO:0000256" key="1">
    <source>
        <dbReference type="ARBA" id="ARBA00004429"/>
    </source>
</evidence>
<keyword evidence="7 9" id="KW-0472">Membrane</keyword>
<keyword evidence="6 9" id="KW-1133">Transmembrane helix</keyword>
<evidence type="ECO:0000313" key="10">
    <source>
        <dbReference type="EMBL" id="SIS25190.1"/>
    </source>
</evidence>
<evidence type="ECO:0000256" key="6">
    <source>
        <dbReference type="ARBA" id="ARBA00022989"/>
    </source>
</evidence>
<keyword evidence="4" id="KW-0997">Cell inner membrane</keyword>
<dbReference type="GO" id="GO:0005886">
    <property type="term" value="C:plasma membrane"/>
    <property type="evidence" value="ECO:0007669"/>
    <property type="project" value="UniProtKB-SubCell"/>
</dbReference>
<dbReference type="AlphaFoldDB" id="A0A1N7HKH9"/>
<keyword evidence="3" id="KW-1003">Cell membrane</keyword>
<keyword evidence="11" id="KW-1185">Reference proteome</keyword>
<evidence type="ECO:0000256" key="4">
    <source>
        <dbReference type="ARBA" id="ARBA00022519"/>
    </source>
</evidence>
<proteinExistence type="inferred from homology"/>
<protein>
    <submittedName>
        <fullName evidence="10">Sulphur transport</fullName>
    </submittedName>
</protein>
<feature type="transmembrane region" description="Helical" evidence="9">
    <location>
        <begin position="52"/>
        <end position="75"/>
    </location>
</feature>
<evidence type="ECO:0000313" key="11">
    <source>
        <dbReference type="Proteomes" id="UP000186019"/>
    </source>
</evidence>
<dbReference type="PANTHER" id="PTHR30574">
    <property type="entry name" value="INNER MEMBRANE PROTEIN YEDE"/>
    <property type="match status" value="1"/>
</dbReference>
<feature type="transmembrane region" description="Helical" evidence="9">
    <location>
        <begin position="286"/>
        <end position="309"/>
    </location>
</feature>
<keyword evidence="2" id="KW-0813">Transport</keyword>
<dbReference type="PANTHER" id="PTHR30574:SF1">
    <property type="entry name" value="SULPHUR TRANSPORT DOMAIN-CONTAINING PROTEIN"/>
    <property type="match status" value="1"/>
</dbReference>
<feature type="transmembrane region" description="Helical" evidence="9">
    <location>
        <begin position="315"/>
        <end position="333"/>
    </location>
</feature>
<feature type="transmembrane region" description="Helical" evidence="9">
    <location>
        <begin position="236"/>
        <end position="265"/>
    </location>
</feature>
<accession>A0A1N7HKH9</accession>
<dbReference type="OrthoDB" id="5342349at2"/>
<comment type="subcellular location">
    <subcellularLocation>
        <location evidence="1">Cell inner membrane</location>
        <topology evidence="1">Multi-pass membrane protein</topology>
    </subcellularLocation>
</comment>
<dbReference type="RefSeq" id="WP_076535318.1">
    <property type="nucleotide sequence ID" value="NZ_CANNEL010000008.1"/>
</dbReference>
<gene>
    <name evidence="10" type="ORF">SAMN05421666_3202</name>
</gene>
<dbReference type="EMBL" id="FTNV01000004">
    <property type="protein sequence ID" value="SIS25190.1"/>
    <property type="molecule type" value="Genomic_DNA"/>
</dbReference>